<protein>
    <submittedName>
        <fullName evidence="2">Serpentine receptor class gamma</fullName>
    </submittedName>
</protein>
<sequence>MLITKTSFGIANIISCIVFLRLLSQLGGEAIKKLDNRIIKITVMIEVLLNVIPGETNLIYKFITGYPLATYTGESSYLTLSLELAICAVFYWKKFKANPVTHVGQPYSKKIYSSPMQAWSS</sequence>
<evidence type="ECO:0000313" key="1">
    <source>
        <dbReference type="Proteomes" id="UP000887560"/>
    </source>
</evidence>
<proteinExistence type="predicted"/>
<evidence type="ECO:0000313" key="2">
    <source>
        <dbReference type="WBParaSite" id="scf7180000418721.g2803"/>
    </source>
</evidence>
<keyword evidence="1" id="KW-1185">Reference proteome</keyword>
<dbReference type="WBParaSite" id="scf7180000418721.g2803">
    <property type="protein sequence ID" value="scf7180000418721.g2803"/>
    <property type="gene ID" value="scf7180000418721.g2803"/>
</dbReference>
<name>A0A915NNF8_9BILA</name>
<reference evidence="2" key="1">
    <citation type="submission" date="2022-11" db="UniProtKB">
        <authorList>
            <consortium name="WormBaseParasite"/>
        </authorList>
    </citation>
    <scope>IDENTIFICATION</scope>
</reference>
<dbReference type="AlphaFoldDB" id="A0A915NNF8"/>
<organism evidence="1 2">
    <name type="scientific">Meloidogyne floridensis</name>
    <dbReference type="NCBI Taxonomy" id="298350"/>
    <lineage>
        <taxon>Eukaryota</taxon>
        <taxon>Metazoa</taxon>
        <taxon>Ecdysozoa</taxon>
        <taxon>Nematoda</taxon>
        <taxon>Chromadorea</taxon>
        <taxon>Rhabditida</taxon>
        <taxon>Tylenchina</taxon>
        <taxon>Tylenchomorpha</taxon>
        <taxon>Tylenchoidea</taxon>
        <taxon>Meloidogynidae</taxon>
        <taxon>Meloidogyninae</taxon>
        <taxon>Meloidogyne</taxon>
    </lineage>
</organism>
<accession>A0A915NNF8</accession>
<dbReference type="Proteomes" id="UP000887560">
    <property type="component" value="Unplaced"/>
</dbReference>